<dbReference type="EMBL" id="AUYC01000035">
    <property type="protein sequence ID" value="KZN61938.1"/>
    <property type="molecule type" value="Genomic_DNA"/>
</dbReference>
<protein>
    <recommendedName>
        <fullName evidence="4">DUF2268 domain-containing protein</fullName>
    </recommendedName>
</protein>
<sequence>MKMFKFTVVILLFTSTCTIFFYNKAALACEVVALTGFEQIQSDIFVDDSLNKAERTQLLTLIQKANSRVDEAFGKMSVSPRYIVSKSAKYRSLGFNPTGMARSALSKECVFIGPKGINIDVIAHETAHAEVFHRASFLTKHFKLKPWLLEGSGTYVDFRSPLLLENINIDNAEVAKVMGLSDFSSSDIRAYQASRVAFERVNPKKLYEGIHRLNSGESFDAVFGQ</sequence>
<gene>
    <name evidence="2" type="ORF">N473_20565</name>
</gene>
<evidence type="ECO:0008006" key="4">
    <source>
        <dbReference type="Google" id="ProtNLM"/>
    </source>
</evidence>
<evidence type="ECO:0000313" key="3">
    <source>
        <dbReference type="Proteomes" id="UP000076486"/>
    </source>
</evidence>
<feature type="signal peptide" evidence="1">
    <location>
        <begin position="1"/>
        <end position="28"/>
    </location>
</feature>
<reference evidence="2 3" key="1">
    <citation type="submission" date="2013-07" db="EMBL/GenBank/DDBJ databases">
        <title>Comparative Genomic and Metabolomic Analysis of Twelve Strains of Pseudoalteromonas luteoviolacea.</title>
        <authorList>
            <person name="Vynne N.G."/>
            <person name="Mansson M."/>
            <person name="Gram L."/>
        </authorList>
    </citation>
    <scope>NUCLEOTIDE SEQUENCE [LARGE SCALE GENOMIC DNA]</scope>
    <source>
        <strain evidence="2 3">CPMOR-1</strain>
    </source>
</reference>
<evidence type="ECO:0000256" key="1">
    <source>
        <dbReference type="SAM" id="SignalP"/>
    </source>
</evidence>
<proteinExistence type="predicted"/>
<name>A0A167K0N6_9GAMM</name>
<dbReference type="Proteomes" id="UP000076486">
    <property type="component" value="Unassembled WGS sequence"/>
</dbReference>
<keyword evidence="1" id="KW-0732">Signal</keyword>
<comment type="caution">
    <text evidence="2">The sequence shown here is derived from an EMBL/GenBank/DDBJ whole genome shotgun (WGS) entry which is preliminary data.</text>
</comment>
<dbReference type="AlphaFoldDB" id="A0A167K0N6"/>
<dbReference type="PATRIC" id="fig|1365248.3.peg.3180"/>
<accession>A0A167K0N6</accession>
<organism evidence="2 3">
    <name type="scientific">Pseudoalteromonas luteoviolacea CPMOR-1</name>
    <dbReference type="NCBI Taxonomy" id="1365248"/>
    <lineage>
        <taxon>Bacteria</taxon>
        <taxon>Pseudomonadati</taxon>
        <taxon>Pseudomonadota</taxon>
        <taxon>Gammaproteobacteria</taxon>
        <taxon>Alteromonadales</taxon>
        <taxon>Pseudoalteromonadaceae</taxon>
        <taxon>Pseudoalteromonas</taxon>
    </lineage>
</organism>
<feature type="chain" id="PRO_5007889102" description="DUF2268 domain-containing protein" evidence="1">
    <location>
        <begin position="29"/>
        <end position="225"/>
    </location>
</feature>
<dbReference type="RefSeq" id="WP_063368617.1">
    <property type="nucleotide sequence ID" value="NZ_AUYC01000035.1"/>
</dbReference>
<evidence type="ECO:0000313" key="2">
    <source>
        <dbReference type="EMBL" id="KZN61938.1"/>
    </source>
</evidence>